<keyword evidence="2" id="KW-1185">Reference proteome</keyword>
<proteinExistence type="predicted"/>
<accession>A0A139H923</accession>
<sequence length="177" mass="18784">MHSHLCLPLYDSHCSPLHKNWRILYENTVGCGLKVSMPAVQHVDDVFLILGCRIALSSALYAQIFIGLDAALHAIMPCEADASAGTICRRQVSACSLKFGEQVKVALFHPAHEGASAGVIHLSSTPVGGNTAGFRHDCTVVASVWARDATFTGIGSSGTLPAAPFDDSNMKGMHMHA</sequence>
<reference evidence="1 2" key="1">
    <citation type="submission" date="2015-07" db="EMBL/GenBank/DDBJ databases">
        <title>Comparative genomics of the Sigatoka disease complex on banana suggests a link between parallel evolutionary changes in Pseudocercospora fijiensis and Pseudocercospora eumusae and increased virulence on the banana host.</title>
        <authorList>
            <person name="Chang T.-C."/>
            <person name="Salvucci A."/>
            <person name="Crous P.W."/>
            <person name="Stergiopoulos I."/>
        </authorList>
    </citation>
    <scope>NUCLEOTIDE SEQUENCE [LARGE SCALE GENOMIC DNA]</scope>
    <source>
        <strain evidence="1 2">CBS 114824</strain>
    </source>
</reference>
<dbReference type="EMBL" id="LFZN01000104">
    <property type="protein sequence ID" value="KXS98858.1"/>
    <property type="molecule type" value="Genomic_DNA"/>
</dbReference>
<evidence type="ECO:0000313" key="2">
    <source>
        <dbReference type="Proteomes" id="UP000070133"/>
    </source>
</evidence>
<dbReference type="AlphaFoldDB" id="A0A139H923"/>
<organism evidence="1 2">
    <name type="scientific">Pseudocercospora eumusae</name>
    <dbReference type="NCBI Taxonomy" id="321146"/>
    <lineage>
        <taxon>Eukaryota</taxon>
        <taxon>Fungi</taxon>
        <taxon>Dikarya</taxon>
        <taxon>Ascomycota</taxon>
        <taxon>Pezizomycotina</taxon>
        <taxon>Dothideomycetes</taxon>
        <taxon>Dothideomycetidae</taxon>
        <taxon>Mycosphaerellales</taxon>
        <taxon>Mycosphaerellaceae</taxon>
        <taxon>Pseudocercospora</taxon>
    </lineage>
</organism>
<name>A0A139H923_9PEZI</name>
<protein>
    <submittedName>
        <fullName evidence="1">Uncharacterized protein</fullName>
    </submittedName>
</protein>
<gene>
    <name evidence="1" type="ORF">AC578_10845</name>
</gene>
<dbReference type="Proteomes" id="UP000070133">
    <property type="component" value="Unassembled WGS sequence"/>
</dbReference>
<comment type="caution">
    <text evidence="1">The sequence shown here is derived from an EMBL/GenBank/DDBJ whole genome shotgun (WGS) entry which is preliminary data.</text>
</comment>
<evidence type="ECO:0000313" key="1">
    <source>
        <dbReference type="EMBL" id="KXS98858.1"/>
    </source>
</evidence>